<evidence type="ECO:0000313" key="1">
    <source>
        <dbReference type="EMBL" id="MBK9985091.1"/>
    </source>
</evidence>
<comment type="caution">
    <text evidence="1">The sequence shown here is derived from an EMBL/GenBank/DDBJ whole genome shotgun (WGS) entry which is preliminary data.</text>
</comment>
<gene>
    <name evidence="1" type="ORF">IPP15_22500</name>
</gene>
<dbReference type="AlphaFoldDB" id="A0A9D7XSJ6"/>
<dbReference type="Proteomes" id="UP000808337">
    <property type="component" value="Unassembled WGS sequence"/>
</dbReference>
<protein>
    <submittedName>
        <fullName evidence="1">Uncharacterized protein</fullName>
    </submittedName>
</protein>
<name>A0A9D7XSJ6_9BACT</name>
<proteinExistence type="predicted"/>
<organism evidence="1 2">
    <name type="scientific">Candidatus Opimibacter skivensis</name>
    <dbReference type="NCBI Taxonomy" id="2982028"/>
    <lineage>
        <taxon>Bacteria</taxon>
        <taxon>Pseudomonadati</taxon>
        <taxon>Bacteroidota</taxon>
        <taxon>Saprospiria</taxon>
        <taxon>Saprospirales</taxon>
        <taxon>Saprospiraceae</taxon>
        <taxon>Candidatus Opimibacter</taxon>
    </lineage>
</organism>
<accession>A0A9D7XSJ6</accession>
<reference evidence="1 2" key="1">
    <citation type="submission" date="2020-10" db="EMBL/GenBank/DDBJ databases">
        <title>Connecting structure to function with the recovery of over 1000 high-quality activated sludge metagenome-assembled genomes encoding full-length rRNA genes using long-read sequencing.</title>
        <authorList>
            <person name="Singleton C.M."/>
            <person name="Petriglieri F."/>
            <person name="Kristensen J.M."/>
            <person name="Kirkegaard R.H."/>
            <person name="Michaelsen T.Y."/>
            <person name="Andersen M.H."/>
            <person name="Karst S.M."/>
            <person name="Dueholm M.S."/>
            <person name="Nielsen P.H."/>
            <person name="Albertsen M."/>
        </authorList>
    </citation>
    <scope>NUCLEOTIDE SEQUENCE [LARGE SCALE GENOMIC DNA]</scope>
    <source>
        <strain evidence="1">Ribe_18-Q3-R11-54_MAXAC.273</strain>
    </source>
</reference>
<dbReference type="EMBL" id="JADKGY010000032">
    <property type="protein sequence ID" value="MBK9985091.1"/>
    <property type="molecule type" value="Genomic_DNA"/>
</dbReference>
<sequence>MAFFGFSPSPANAQINLKTGYSFSVLSTPALHRVVSSFNQSQSYISRFHDLDWLHGFEAGLRLKGGIHALELTYQGASKSFKATGLIPGSINKYTDKLRYSANSLAVGYQLGNGVLGMGTDLLFQIYKVKYEEGLTKHSFSNIQHMTAFKLYLMVTFKGDTGIDFALQPFVVIPSKAYDLRPLADILHTEAGSREEKWVRYGLTISFYNGKSRKVKRLTV</sequence>
<evidence type="ECO:0000313" key="2">
    <source>
        <dbReference type="Proteomes" id="UP000808337"/>
    </source>
</evidence>